<evidence type="ECO:0000313" key="1">
    <source>
        <dbReference type="EMBL" id="THG06898.1"/>
    </source>
</evidence>
<gene>
    <name evidence="1" type="ORF">TEA_016620</name>
</gene>
<dbReference type="AlphaFoldDB" id="A0A4S4DUD3"/>
<keyword evidence="2" id="KW-1185">Reference proteome</keyword>
<dbReference type="Proteomes" id="UP000306102">
    <property type="component" value="Unassembled WGS sequence"/>
</dbReference>
<evidence type="ECO:0000313" key="2">
    <source>
        <dbReference type="Proteomes" id="UP000306102"/>
    </source>
</evidence>
<sequence>MSPLHLSDLVPEWCDLDQGVAHLGQGVAQLSQVLSFLAEIIIPLLADVLFLAEIITARVPMPSCLLNTPCHSLLFSLSHLRWRTNPVVPCAPAEEGNPDFPDLISLNVAIEATPRQGGVGPWPRPGSGRQKLLMAGRPLVDSSELVWLNNLNLDYQSIPASDIPSSSHSIPTSSSSALEQKVDELASLSTGARTPMKNSDKSSNSAGTMIWVNKFESSCSALPKVGAKLHYIGLDLLLHFAGALFPLFDNDKGGEVIDVAPKGEEASGIERSTFALFMQPDCDGGGDGSDDGSGGLVEVVVVWWDGGGGGGSIVALVKTSIHKMDEKLNFPEVVHIHQEAPKGEEASGIERSTFALFMQPDCDFSNIASLVRISVVKYDVETWKE</sequence>
<organism evidence="1 2">
    <name type="scientific">Camellia sinensis var. sinensis</name>
    <name type="common">China tea</name>
    <dbReference type="NCBI Taxonomy" id="542762"/>
    <lineage>
        <taxon>Eukaryota</taxon>
        <taxon>Viridiplantae</taxon>
        <taxon>Streptophyta</taxon>
        <taxon>Embryophyta</taxon>
        <taxon>Tracheophyta</taxon>
        <taxon>Spermatophyta</taxon>
        <taxon>Magnoliopsida</taxon>
        <taxon>eudicotyledons</taxon>
        <taxon>Gunneridae</taxon>
        <taxon>Pentapetalae</taxon>
        <taxon>asterids</taxon>
        <taxon>Ericales</taxon>
        <taxon>Theaceae</taxon>
        <taxon>Camellia</taxon>
    </lineage>
</organism>
<proteinExistence type="predicted"/>
<accession>A0A4S4DUD3</accession>
<protein>
    <submittedName>
        <fullName evidence="1">Uncharacterized protein</fullName>
    </submittedName>
</protein>
<name>A0A4S4DUD3_CAMSN</name>
<reference evidence="1 2" key="1">
    <citation type="journal article" date="2018" name="Proc. Natl. Acad. Sci. U.S.A.">
        <title>Draft genome sequence of Camellia sinensis var. sinensis provides insights into the evolution of the tea genome and tea quality.</title>
        <authorList>
            <person name="Wei C."/>
            <person name="Yang H."/>
            <person name="Wang S."/>
            <person name="Zhao J."/>
            <person name="Liu C."/>
            <person name="Gao L."/>
            <person name="Xia E."/>
            <person name="Lu Y."/>
            <person name="Tai Y."/>
            <person name="She G."/>
            <person name="Sun J."/>
            <person name="Cao H."/>
            <person name="Tong W."/>
            <person name="Gao Q."/>
            <person name="Li Y."/>
            <person name="Deng W."/>
            <person name="Jiang X."/>
            <person name="Wang W."/>
            <person name="Chen Q."/>
            <person name="Zhang S."/>
            <person name="Li H."/>
            <person name="Wu J."/>
            <person name="Wang P."/>
            <person name="Li P."/>
            <person name="Shi C."/>
            <person name="Zheng F."/>
            <person name="Jian J."/>
            <person name="Huang B."/>
            <person name="Shan D."/>
            <person name="Shi M."/>
            <person name="Fang C."/>
            <person name="Yue Y."/>
            <person name="Li F."/>
            <person name="Li D."/>
            <person name="Wei S."/>
            <person name="Han B."/>
            <person name="Jiang C."/>
            <person name="Yin Y."/>
            <person name="Xia T."/>
            <person name="Zhang Z."/>
            <person name="Bennetzen J.L."/>
            <person name="Zhao S."/>
            <person name="Wan X."/>
        </authorList>
    </citation>
    <scope>NUCLEOTIDE SEQUENCE [LARGE SCALE GENOMIC DNA]</scope>
    <source>
        <strain evidence="2">cv. Shuchazao</strain>
        <tissue evidence="1">Leaf</tissue>
    </source>
</reference>
<dbReference type="EMBL" id="SDRB02010376">
    <property type="protein sequence ID" value="THG06898.1"/>
    <property type="molecule type" value="Genomic_DNA"/>
</dbReference>
<comment type="caution">
    <text evidence="1">The sequence shown here is derived from an EMBL/GenBank/DDBJ whole genome shotgun (WGS) entry which is preliminary data.</text>
</comment>